<dbReference type="GO" id="GO:0033281">
    <property type="term" value="C:TAT protein transport complex"/>
    <property type="evidence" value="ECO:0007669"/>
    <property type="project" value="UniProtKB-UniRule"/>
</dbReference>
<dbReference type="PANTHER" id="PTHR30371">
    <property type="entry name" value="SEC-INDEPENDENT PROTEIN TRANSLOCASE PROTEIN TATC"/>
    <property type="match status" value="1"/>
</dbReference>
<keyword evidence="5" id="KW-0811">Translocation</keyword>
<dbReference type="RefSeq" id="WP_369742750.1">
    <property type="nucleotide sequence ID" value="NZ_CP165718.1"/>
</dbReference>
<comment type="subunit">
    <text evidence="5">The Tat system comprises two distinct complexes: a TatABC complex, containing multiple copies of TatA, TatB and TatC subunits, and a separate TatA complex, containing only TatA subunits. Substrates initially bind to the TatABC complex, which probably triggers association of the separate TatA complex to form the active translocon.</text>
</comment>
<dbReference type="GO" id="GO:0065002">
    <property type="term" value="P:intracellular protein transmembrane transport"/>
    <property type="evidence" value="ECO:0007669"/>
    <property type="project" value="TreeGrafter"/>
</dbReference>
<dbReference type="GO" id="GO:0043953">
    <property type="term" value="P:protein transport by the Tat complex"/>
    <property type="evidence" value="ECO:0007669"/>
    <property type="project" value="UniProtKB-UniRule"/>
</dbReference>
<keyword evidence="2 5" id="KW-0812">Transmembrane</keyword>
<gene>
    <name evidence="5 6" type="primary">tatC</name>
    <name evidence="6" type="ORF">AB8S08_10955</name>
</gene>
<feature type="transmembrane region" description="Helical" evidence="5">
    <location>
        <begin position="214"/>
        <end position="234"/>
    </location>
</feature>
<sequence>MASQMPFLEHLLELRTRVLRSLLAVGVIFALLAAFANDIYHWLALPMLESLPQGTSMIATDVATPFFTPFKLVLVVAIALAIPFLLWQLWGFIAPGLYKREKRLVVPLLLSSTLLFYAGVAFAYWVVLPLALNFLAGAAPEGVTVATDIARYLDFVLAIFMAFGIAFETPVAIILLVWSGVTSVAALRAKRAYVIVIAFIVGMILTPPDVISQTLLAIPMWLLFELGLVIAGLYQKAGVKPAADSADATNTNGK</sequence>
<keyword evidence="3 5" id="KW-1133">Transmembrane helix</keyword>
<evidence type="ECO:0000256" key="1">
    <source>
        <dbReference type="ARBA" id="ARBA00004141"/>
    </source>
</evidence>
<evidence type="ECO:0000313" key="6">
    <source>
        <dbReference type="EMBL" id="XDV09262.1"/>
    </source>
</evidence>
<evidence type="ECO:0000256" key="5">
    <source>
        <dbReference type="HAMAP-Rule" id="MF_00902"/>
    </source>
</evidence>
<dbReference type="HAMAP" id="MF_00902">
    <property type="entry name" value="TatC"/>
    <property type="match status" value="1"/>
</dbReference>
<proteinExistence type="inferred from homology"/>
<evidence type="ECO:0000256" key="3">
    <source>
        <dbReference type="ARBA" id="ARBA00022989"/>
    </source>
</evidence>
<evidence type="ECO:0000256" key="2">
    <source>
        <dbReference type="ARBA" id="ARBA00022692"/>
    </source>
</evidence>
<dbReference type="EMBL" id="CP165718">
    <property type="protein sequence ID" value="XDV09262.1"/>
    <property type="molecule type" value="Genomic_DNA"/>
</dbReference>
<comment type="subcellular location">
    <subcellularLocation>
        <location evidence="5">Cell membrane</location>
        <topology evidence="5">Multi-pass membrane protein</topology>
    </subcellularLocation>
    <subcellularLocation>
        <location evidence="1">Membrane</location>
        <topology evidence="1">Multi-pass membrane protein</topology>
    </subcellularLocation>
</comment>
<dbReference type="PRINTS" id="PR01840">
    <property type="entry name" value="TATCFAMILY"/>
</dbReference>
<reference evidence="6" key="1">
    <citation type="submission" date="2024-07" db="EMBL/GenBank/DDBJ databases">
        <title>Whole genome sequence of bacterial strains from algal surface.</title>
        <authorList>
            <person name="Kumar P."/>
        </authorList>
    </citation>
    <scope>NUCLEOTIDE SEQUENCE</scope>
    <source>
        <strain evidence="6">PP-1MA</strain>
    </source>
</reference>
<feature type="transmembrane region" description="Helical" evidence="5">
    <location>
        <begin position="114"/>
        <end position="135"/>
    </location>
</feature>
<feature type="transmembrane region" description="Helical" evidence="5">
    <location>
        <begin position="72"/>
        <end position="93"/>
    </location>
</feature>
<dbReference type="AlphaFoldDB" id="A0AB39X839"/>
<name>A0AB39X839_9GAMM</name>
<accession>A0AB39X839</accession>
<organism evidence="6">
    <name type="scientific">Pseudidiomarina sp. PP-1MA</name>
    <dbReference type="NCBI Taxonomy" id="3237706"/>
    <lineage>
        <taxon>Bacteria</taxon>
        <taxon>Pseudomonadati</taxon>
        <taxon>Pseudomonadota</taxon>
        <taxon>Gammaproteobacteria</taxon>
        <taxon>Alteromonadales</taxon>
        <taxon>Idiomarinaceae</taxon>
        <taxon>Pseudidiomarina</taxon>
    </lineage>
</organism>
<dbReference type="PANTHER" id="PTHR30371:SF0">
    <property type="entry name" value="SEC-INDEPENDENT PROTEIN TRANSLOCASE PROTEIN TATC, CHLOROPLASTIC-RELATED"/>
    <property type="match status" value="1"/>
</dbReference>
<comment type="function">
    <text evidence="5">Part of the twin-arginine translocation (Tat) system that transports large folded proteins containing a characteristic twin-arginine motif in their signal peptide across membranes. Together with TatB, TatC is part of a receptor directly interacting with Tat signal peptides.</text>
</comment>
<dbReference type="Pfam" id="PF00902">
    <property type="entry name" value="TatC"/>
    <property type="match status" value="1"/>
</dbReference>
<keyword evidence="5" id="KW-0813">Transport</keyword>
<keyword evidence="5" id="KW-1003">Cell membrane</keyword>
<dbReference type="GO" id="GO:0009977">
    <property type="term" value="F:proton motive force dependent protein transmembrane transporter activity"/>
    <property type="evidence" value="ECO:0007669"/>
    <property type="project" value="TreeGrafter"/>
</dbReference>
<evidence type="ECO:0000256" key="4">
    <source>
        <dbReference type="ARBA" id="ARBA00023136"/>
    </source>
</evidence>
<keyword evidence="5" id="KW-0653">Protein transport</keyword>
<dbReference type="NCBIfam" id="TIGR00945">
    <property type="entry name" value="tatC"/>
    <property type="match status" value="1"/>
</dbReference>
<feature type="transmembrane region" description="Helical" evidence="5">
    <location>
        <begin position="191"/>
        <end position="208"/>
    </location>
</feature>
<feature type="transmembrane region" description="Helical" evidence="5">
    <location>
        <begin position="155"/>
        <end position="179"/>
    </location>
</feature>
<protein>
    <recommendedName>
        <fullName evidence="5">Sec-independent protein translocase protein TatC</fullName>
    </recommendedName>
</protein>
<feature type="transmembrane region" description="Helical" evidence="5">
    <location>
        <begin position="21"/>
        <end position="43"/>
    </location>
</feature>
<comment type="similarity">
    <text evidence="5">Belongs to the TatC family.</text>
</comment>
<keyword evidence="4 5" id="KW-0472">Membrane</keyword>
<dbReference type="InterPro" id="IPR002033">
    <property type="entry name" value="TatC"/>
</dbReference>